<dbReference type="Pfam" id="PF00565">
    <property type="entry name" value="SNase"/>
    <property type="match status" value="1"/>
</dbReference>
<dbReference type="EMBL" id="ABIA03000005">
    <property type="protein sequence ID" value="EDQ35235.2"/>
    <property type="molecule type" value="Genomic_DNA"/>
</dbReference>
<dbReference type="InterPro" id="IPR035437">
    <property type="entry name" value="SNase_OB-fold_sf"/>
</dbReference>
<evidence type="ECO:0000259" key="1">
    <source>
        <dbReference type="PROSITE" id="PS50830"/>
    </source>
</evidence>
<dbReference type="SMART" id="SM00318">
    <property type="entry name" value="SNc"/>
    <property type="match status" value="1"/>
</dbReference>
<dbReference type="SUPFAM" id="SSF50199">
    <property type="entry name" value="Staphylococcal nuclease"/>
    <property type="match status" value="1"/>
</dbReference>
<evidence type="ECO:0000313" key="2">
    <source>
        <dbReference type="EMBL" id="EDQ35235.2"/>
    </source>
</evidence>
<dbReference type="PROSITE" id="PS50830">
    <property type="entry name" value="TNASE_3"/>
    <property type="match status" value="1"/>
</dbReference>
<proteinExistence type="predicted"/>
<dbReference type="Gene3D" id="2.40.50.90">
    <property type="match status" value="1"/>
</dbReference>
<dbReference type="AlphaFoldDB" id="A9CUM7"/>
<dbReference type="HOGENOM" id="CLU_046484_12_0_5"/>
<dbReference type="RefSeq" id="WP_245271084.1">
    <property type="nucleotide sequence ID" value="NZ_CM002917.1"/>
</dbReference>
<dbReference type="Proteomes" id="UP000004291">
    <property type="component" value="Chromosome"/>
</dbReference>
<reference evidence="2 3" key="1">
    <citation type="submission" date="2007-10" db="EMBL/GenBank/DDBJ databases">
        <authorList>
            <person name="Wagner-Dobler I."/>
            <person name="Ferriera S."/>
            <person name="Johnson J."/>
            <person name="Kravitz S."/>
            <person name="Beeson K."/>
            <person name="Sutton G."/>
            <person name="Rogers Y.-H."/>
            <person name="Friedman R."/>
            <person name="Frazier M."/>
            <person name="Venter J.C."/>
        </authorList>
    </citation>
    <scope>NUCLEOTIDE SEQUENCE [LARGE SCALE GENOMIC DNA]</scope>
    <source>
        <strain evidence="2 3">DFL-43</strain>
    </source>
</reference>
<dbReference type="eggNOG" id="COG1525">
    <property type="taxonomic scope" value="Bacteria"/>
</dbReference>
<gene>
    <name evidence="2" type="ORF">HPDFL43_18612</name>
</gene>
<protein>
    <submittedName>
        <fullName evidence="2">Micrococcal nuclease (Thermonuclease)-like protein</fullName>
    </submittedName>
</protein>
<accession>A9CUM7</accession>
<dbReference type="STRING" id="411684.HPDFL43_18612"/>
<keyword evidence="3" id="KW-1185">Reference proteome</keyword>
<sequence>MNVRLAYQMVTTLVFVTILATELFTNAPAFAAESAWRTVAGPVLARIVRVIDGDTLLVDAHPWPGHAVRVSVRLRGIDTPERRSKCSRERLAADSARSELERLVAGYSTVELSNVSGGKYYGRVLADLKAGKRDVAAAMLESGLATPYEGGKRTKSKAPCNS</sequence>
<evidence type="ECO:0000313" key="3">
    <source>
        <dbReference type="Proteomes" id="UP000004291"/>
    </source>
</evidence>
<reference evidence="2 3" key="2">
    <citation type="submission" date="2012-06" db="EMBL/GenBank/DDBJ databases">
        <authorList>
            <person name="Fiebig A."/>
        </authorList>
    </citation>
    <scope>NUCLEOTIDE SEQUENCE [LARGE SCALE GENOMIC DNA]</scope>
    <source>
        <strain evidence="2 3">DFL-43</strain>
    </source>
</reference>
<name>A9CUM7_HOEPD</name>
<comment type="caution">
    <text evidence="2">The sequence shown here is derived from an EMBL/GenBank/DDBJ whole genome shotgun (WGS) entry which is preliminary data.</text>
</comment>
<dbReference type="InterPro" id="IPR016071">
    <property type="entry name" value="Staphylococal_nuclease_OB-fold"/>
</dbReference>
<organism evidence="2 3">
    <name type="scientific">Hoeflea phototrophica (strain DSM 17068 / NCIMB 14078 / DFL-43)</name>
    <dbReference type="NCBI Taxonomy" id="411684"/>
    <lineage>
        <taxon>Bacteria</taxon>
        <taxon>Pseudomonadati</taxon>
        <taxon>Pseudomonadota</taxon>
        <taxon>Alphaproteobacteria</taxon>
        <taxon>Hyphomicrobiales</taxon>
        <taxon>Rhizobiaceae</taxon>
        <taxon>Hoeflea</taxon>
    </lineage>
</organism>
<feature type="domain" description="TNase-like" evidence="1">
    <location>
        <begin position="41"/>
        <end position="162"/>
    </location>
</feature>